<evidence type="ECO:0000259" key="1">
    <source>
        <dbReference type="PROSITE" id="PS50106"/>
    </source>
</evidence>
<sequence length="321" mass="36183">MPNSPASRVGLRSGQQVVSLNGQCVHGWDQLTAMHWFRHYPDGVDLTITVLDELDKAENTIKSRTAPVCDFSIKKDSICENYQNGANDKVFDDFASINLPLKSKQTAVTQFNEKSLNLNVPCGNLLDSSSVIPTSFISSEQESHCGQENVLNPLSLFTKHAKSNTTVPVNTCQSAYLCTLDSCPLKREDKKFYIPSPEVLSNGNAINHCEIKQIDSQDYDLFYSTDHDKIENTHLQFTEPVIHQYNHNDNNNNSQCSLTIANQDKLISEQNLNDYQFSKNSIDVIEADNEKMESLNIQPNDNLFLSDSILRNDYLYKTDCV</sequence>
<dbReference type="Proteomes" id="UP000269396">
    <property type="component" value="Unassembled WGS sequence"/>
</dbReference>
<gene>
    <name evidence="2" type="ORF">SMTD_LOCUS4834</name>
</gene>
<accession>A0A3P8FQK2</accession>
<dbReference type="InterPro" id="IPR036034">
    <property type="entry name" value="PDZ_sf"/>
</dbReference>
<evidence type="ECO:0000313" key="3">
    <source>
        <dbReference type="Proteomes" id="UP000269396"/>
    </source>
</evidence>
<organism evidence="2 3">
    <name type="scientific">Schistosoma mattheei</name>
    <dbReference type="NCBI Taxonomy" id="31246"/>
    <lineage>
        <taxon>Eukaryota</taxon>
        <taxon>Metazoa</taxon>
        <taxon>Spiralia</taxon>
        <taxon>Lophotrochozoa</taxon>
        <taxon>Platyhelminthes</taxon>
        <taxon>Trematoda</taxon>
        <taxon>Digenea</taxon>
        <taxon>Strigeidida</taxon>
        <taxon>Schistosomatoidea</taxon>
        <taxon>Schistosomatidae</taxon>
        <taxon>Schistosoma</taxon>
    </lineage>
</organism>
<keyword evidence="3" id="KW-1185">Reference proteome</keyword>
<dbReference type="EMBL" id="UZAL01026736">
    <property type="protein sequence ID" value="VDP25389.1"/>
    <property type="molecule type" value="Genomic_DNA"/>
</dbReference>
<dbReference type="InterPro" id="IPR001478">
    <property type="entry name" value="PDZ"/>
</dbReference>
<proteinExistence type="predicted"/>
<dbReference type="Gene3D" id="2.30.42.10">
    <property type="match status" value="1"/>
</dbReference>
<dbReference type="PROSITE" id="PS50106">
    <property type="entry name" value="PDZ"/>
    <property type="match status" value="1"/>
</dbReference>
<reference evidence="2 3" key="1">
    <citation type="submission" date="2018-11" db="EMBL/GenBank/DDBJ databases">
        <authorList>
            <consortium name="Pathogen Informatics"/>
        </authorList>
    </citation>
    <scope>NUCLEOTIDE SEQUENCE [LARGE SCALE GENOMIC DNA]</scope>
    <source>
        <strain>Denwood</strain>
        <strain evidence="3">Zambia</strain>
    </source>
</reference>
<protein>
    <recommendedName>
        <fullName evidence="1">PDZ domain-containing protein</fullName>
    </recommendedName>
</protein>
<evidence type="ECO:0000313" key="2">
    <source>
        <dbReference type="EMBL" id="VDP25389.1"/>
    </source>
</evidence>
<feature type="domain" description="PDZ" evidence="1">
    <location>
        <begin position="1"/>
        <end position="52"/>
    </location>
</feature>
<name>A0A3P8FQK2_9TREM</name>
<dbReference type="SUPFAM" id="SSF50156">
    <property type="entry name" value="PDZ domain-like"/>
    <property type="match status" value="1"/>
</dbReference>
<dbReference type="AlphaFoldDB" id="A0A3P8FQK2"/>